<dbReference type="AlphaFoldDB" id="A0A8H6PDX8"/>
<dbReference type="EMBL" id="JACBAD010001909">
    <property type="protein sequence ID" value="KAF7128655.1"/>
    <property type="molecule type" value="Genomic_DNA"/>
</dbReference>
<dbReference type="Proteomes" id="UP000662466">
    <property type="component" value="Unassembled WGS sequence"/>
</dbReference>
<feature type="signal peptide" evidence="1">
    <location>
        <begin position="1"/>
        <end position="18"/>
    </location>
</feature>
<evidence type="ECO:0000313" key="2">
    <source>
        <dbReference type="EMBL" id="KAF7128655.1"/>
    </source>
</evidence>
<dbReference type="Proteomes" id="UP000630445">
    <property type="component" value="Unassembled WGS sequence"/>
</dbReference>
<keyword evidence="4" id="KW-1185">Reference proteome</keyword>
<sequence length="125" mass="13790">MKSSYIPAFLILAAGASASLHNIAVCVTDRQYAPIGGTAWSVSYNWAEQYTIDTAATQCACNFYRNRNTGSNWWDTCTDCYFDGTYCNSPGWHIGGDEMNYYCHDLCHTEGSEANPSNCKNPPCA</sequence>
<protein>
    <submittedName>
        <fullName evidence="2">Uncharacterized protein</fullName>
    </submittedName>
</protein>
<name>A0A8H6PDX8_9EURO</name>
<proteinExistence type="predicted"/>
<gene>
    <name evidence="2" type="ORF">CNMCM5793_003506</name>
    <name evidence="3" type="ORF">CNMCM6106_004220</name>
</gene>
<organism evidence="2 4">
    <name type="scientific">Aspergillus hiratsukae</name>
    <dbReference type="NCBI Taxonomy" id="1194566"/>
    <lineage>
        <taxon>Eukaryota</taxon>
        <taxon>Fungi</taxon>
        <taxon>Dikarya</taxon>
        <taxon>Ascomycota</taxon>
        <taxon>Pezizomycotina</taxon>
        <taxon>Eurotiomycetes</taxon>
        <taxon>Eurotiomycetidae</taxon>
        <taxon>Eurotiales</taxon>
        <taxon>Aspergillaceae</taxon>
        <taxon>Aspergillus</taxon>
        <taxon>Aspergillus subgen. Fumigati</taxon>
    </lineage>
</organism>
<comment type="caution">
    <text evidence="2">The sequence shown here is derived from an EMBL/GenBank/DDBJ whole genome shotgun (WGS) entry which is preliminary data.</text>
</comment>
<dbReference type="EMBL" id="JACBAF010002043">
    <property type="protein sequence ID" value="KAF7169308.1"/>
    <property type="molecule type" value="Genomic_DNA"/>
</dbReference>
<reference evidence="2" key="1">
    <citation type="submission" date="2020-06" db="EMBL/GenBank/DDBJ databases">
        <title>Draft genome sequences of strains closely related to Aspergillus parafelis and Aspergillus hiratsukae.</title>
        <authorList>
            <person name="Dos Santos R.A.C."/>
            <person name="Rivero-Menendez O."/>
            <person name="Steenwyk J.L."/>
            <person name="Mead M.E."/>
            <person name="Goldman G.H."/>
            <person name="Alastruey-Izquierdo A."/>
            <person name="Rokas A."/>
        </authorList>
    </citation>
    <scope>NUCLEOTIDE SEQUENCE</scope>
    <source>
        <strain evidence="2">CNM-CM5793</strain>
        <strain evidence="3">CNM-CM6106</strain>
    </source>
</reference>
<accession>A0A8H6PDX8</accession>
<evidence type="ECO:0000256" key="1">
    <source>
        <dbReference type="SAM" id="SignalP"/>
    </source>
</evidence>
<dbReference type="OrthoDB" id="3489571at2759"/>
<keyword evidence="1" id="KW-0732">Signal</keyword>
<feature type="chain" id="PRO_5036430971" evidence="1">
    <location>
        <begin position="19"/>
        <end position="125"/>
    </location>
</feature>
<evidence type="ECO:0000313" key="4">
    <source>
        <dbReference type="Proteomes" id="UP000630445"/>
    </source>
</evidence>
<evidence type="ECO:0000313" key="3">
    <source>
        <dbReference type="EMBL" id="KAF7169308.1"/>
    </source>
</evidence>